<dbReference type="Pfam" id="PF17760">
    <property type="entry name" value="UvrA_inter"/>
    <property type="match status" value="1"/>
</dbReference>
<comment type="caution">
    <text evidence="18">The sequence shown here is derived from an EMBL/GenBank/DDBJ whole genome shotgun (WGS) entry which is preliminary data.</text>
</comment>
<keyword evidence="6" id="KW-0227">DNA damage</keyword>
<dbReference type="PANTHER" id="PTHR43152">
    <property type="entry name" value="UVRABC SYSTEM PROTEIN A"/>
    <property type="match status" value="1"/>
</dbReference>
<keyword evidence="13" id="KW-0234">DNA repair</keyword>
<evidence type="ECO:0000256" key="10">
    <source>
        <dbReference type="ARBA" id="ARBA00022840"/>
    </source>
</evidence>
<dbReference type="PROSITE" id="PS50893">
    <property type="entry name" value="ABC_TRANSPORTER_2"/>
    <property type="match status" value="1"/>
</dbReference>
<keyword evidence="2" id="KW-0963">Cytoplasm</keyword>
<evidence type="ECO:0000313" key="18">
    <source>
        <dbReference type="EMBL" id="MBP0902501.1"/>
    </source>
</evidence>
<keyword evidence="5" id="KW-0547">Nucleotide-binding</keyword>
<evidence type="ECO:0000256" key="12">
    <source>
        <dbReference type="ARBA" id="ARBA00023125"/>
    </source>
</evidence>
<evidence type="ECO:0000256" key="1">
    <source>
        <dbReference type="ARBA" id="ARBA00004496"/>
    </source>
</evidence>
<sequence>MITNISEVNPKENIIIKGAKLHNLKNIDVVIPRNQLVVITGLSGSGKSSLAFDTLYAEGQRRYVESLSSYARQFLGRLNKPKVDYIKGIAPAIAIEQKVNSTNPRSTVGTTTEIYDYLKLLFARIGKTYSPVSGIEVKKDTVTDVLNYLKTFPEGEKLLLLAPIYLEEGRTMEDKLKALQQQGYARIKVNDDVVRIDEVNEIKKNDAIQLVVDRIIIKDEEDFLNRLADAVQTAFFEGKGECAIETLSDNKQRPFSNKFEMDGINFLEPNVHLFSFNNPYGACPKCEGYGDIIGIDEDLVIPNTGLSVYENAIFPWRGESMSWYRDQLVNNSHKFDFPIHKPYFQLTDAQKQLIWDGNKFFEGLNSFFAELEAKAYKIQNRVMLSRYRGKTKCKTCNGKRLRVEANYVKIGGATITDLVEIPLDKLAVFFKQLELNDFDTQIADRLLKEINNRLSFLANVGLDYLTLNRKSNTLSGGESQRINLATSLGSSLVGSMYILDEPSIGLHPKDTERLILVLKQLQSLGNTVIVVEHDEDIMKAADTIIDIGPEAGTFGGHVVACGTYEDILVSNSLTAQYLNETLKIEVPKTRRTSKYYVDVIGARENNLKNIDVRFPLGMLTVVTGVSGSGKSTLVKKILYPALQKKLTDFSDKPGQFTSLEGNFSNIKHIEFVDQNPIGRSSRSNPVTYIKAYDDIRSLFANQKLSNIRNYQAKHFSFNVDGGRCETCKGEGEVTIEMQFMADVHLECETCKGKRFKKDVLEVTYANKNIDDILNLTIDDAITFFGANEQTKIKTKLQPLQDVGLGYVTLGQSSSTLSGGEAQRIKLASFLGKGNNKDKALFIFDEPTTGLHFHDIQKLLKSFNALIQNGHSIIVVEHNIDLIKGADYIIDLGPTGGENGGNLVASGTPEEIVKVKASETGKYLKDKL</sequence>
<evidence type="ECO:0000256" key="3">
    <source>
        <dbReference type="ARBA" id="ARBA00022723"/>
    </source>
</evidence>
<evidence type="ECO:0000256" key="5">
    <source>
        <dbReference type="ARBA" id="ARBA00022741"/>
    </source>
</evidence>
<keyword evidence="12" id="KW-0238">DNA-binding</keyword>
<evidence type="ECO:0000313" key="19">
    <source>
        <dbReference type="Proteomes" id="UP000670776"/>
    </source>
</evidence>
<keyword evidence="3" id="KW-0479">Metal-binding</keyword>
<evidence type="ECO:0000256" key="4">
    <source>
        <dbReference type="ARBA" id="ARBA00022737"/>
    </source>
</evidence>
<reference evidence="18 19" key="1">
    <citation type="submission" date="2021-04" db="EMBL/GenBank/DDBJ databases">
        <title>Mariniflexile gromovii gen. nov., sp. nov., a gliding bacterium isolated from the sea urchin Strongylocentrotus intermedius.</title>
        <authorList>
            <person name="Ko S."/>
            <person name="Le V."/>
            <person name="Ahn C.-Y."/>
            <person name="Oh H.-M."/>
        </authorList>
    </citation>
    <scope>NUCLEOTIDE SEQUENCE [LARGE SCALE GENOMIC DNA]</scope>
    <source>
        <strain evidence="18 19">KCTC 12570</strain>
    </source>
</reference>
<evidence type="ECO:0000256" key="14">
    <source>
        <dbReference type="ARBA" id="ARBA00038000"/>
    </source>
</evidence>
<evidence type="ECO:0000259" key="17">
    <source>
        <dbReference type="PROSITE" id="PS50893"/>
    </source>
</evidence>
<keyword evidence="4" id="KW-0677">Repeat</keyword>
<keyword evidence="18" id="KW-0378">Hydrolase</keyword>
<evidence type="ECO:0000256" key="2">
    <source>
        <dbReference type="ARBA" id="ARBA00022490"/>
    </source>
</evidence>
<evidence type="ECO:0000256" key="16">
    <source>
        <dbReference type="ARBA" id="ARBA00042156"/>
    </source>
</evidence>
<dbReference type="PANTHER" id="PTHR43152:SF3">
    <property type="entry name" value="UVRABC SYSTEM PROTEIN A"/>
    <property type="match status" value="1"/>
</dbReference>
<dbReference type="InterPro" id="IPR041552">
    <property type="entry name" value="UvrA_DNA-bd"/>
</dbReference>
<dbReference type="InterPro" id="IPR004602">
    <property type="entry name" value="UvrA"/>
</dbReference>
<dbReference type="Gene3D" id="3.30.190.20">
    <property type="match status" value="1"/>
</dbReference>
<evidence type="ECO:0000256" key="11">
    <source>
        <dbReference type="ARBA" id="ARBA00022881"/>
    </source>
</evidence>
<keyword evidence="7" id="KW-0228">DNA excision</keyword>
<dbReference type="PROSITE" id="PS00211">
    <property type="entry name" value="ABC_TRANSPORTER_1"/>
    <property type="match status" value="2"/>
</dbReference>
<evidence type="ECO:0000256" key="7">
    <source>
        <dbReference type="ARBA" id="ARBA00022769"/>
    </source>
</evidence>
<keyword evidence="19" id="KW-1185">Reference proteome</keyword>
<dbReference type="InterPro" id="IPR017871">
    <property type="entry name" value="ABC_transporter-like_CS"/>
</dbReference>
<dbReference type="Gene3D" id="3.40.50.300">
    <property type="entry name" value="P-loop containing nucleotide triphosphate hydrolases"/>
    <property type="match status" value="3"/>
</dbReference>
<comment type="similarity">
    <text evidence="14">Belongs to the ABC transporter superfamily. UvrA family.</text>
</comment>
<proteinExistence type="inferred from homology"/>
<protein>
    <recommendedName>
        <fullName evidence="15">UvrABC system protein A</fullName>
    </recommendedName>
    <alternativeName>
        <fullName evidence="16">Excinuclease ABC subunit A</fullName>
    </alternativeName>
</protein>
<dbReference type="NCBIfam" id="NF001503">
    <property type="entry name" value="PRK00349.1"/>
    <property type="match status" value="1"/>
</dbReference>
<keyword evidence="8" id="KW-0863">Zinc-finger</keyword>
<evidence type="ECO:0000256" key="15">
    <source>
        <dbReference type="ARBA" id="ARBA00039316"/>
    </source>
</evidence>
<dbReference type="Proteomes" id="UP000670776">
    <property type="component" value="Unassembled WGS sequence"/>
</dbReference>
<dbReference type="Gene3D" id="1.10.8.280">
    <property type="entry name" value="ABC transporter ATPase domain-like"/>
    <property type="match status" value="2"/>
</dbReference>
<evidence type="ECO:0000256" key="13">
    <source>
        <dbReference type="ARBA" id="ARBA00023204"/>
    </source>
</evidence>
<dbReference type="Pfam" id="PF17755">
    <property type="entry name" value="UvrA_DNA-bind"/>
    <property type="match status" value="1"/>
</dbReference>
<dbReference type="SUPFAM" id="SSF52540">
    <property type="entry name" value="P-loop containing nucleoside triphosphate hydrolases"/>
    <property type="match status" value="2"/>
</dbReference>
<keyword evidence="9" id="KW-0862">Zinc</keyword>
<evidence type="ECO:0000256" key="9">
    <source>
        <dbReference type="ARBA" id="ARBA00022833"/>
    </source>
</evidence>
<keyword evidence="11" id="KW-0267">Excision nuclease</keyword>
<dbReference type="NCBIfam" id="TIGR00630">
    <property type="entry name" value="uvra"/>
    <property type="match status" value="1"/>
</dbReference>
<evidence type="ECO:0000256" key="8">
    <source>
        <dbReference type="ARBA" id="ARBA00022771"/>
    </source>
</evidence>
<dbReference type="EMBL" id="JAGJCB010000001">
    <property type="protein sequence ID" value="MBP0902501.1"/>
    <property type="molecule type" value="Genomic_DNA"/>
</dbReference>
<feature type="domain" description="ABC transporter" evidence="17">
    <location>
        <begin position="589"/>
        <end position="924"/>
    </location>
</feature>
<dbReference type="Gene3D" id="1.20.1580.10">
    <property type="entry name" value="ABC transporter ATPase like domain"/>
    <property type="match status" value="4"/>
</dbReference>
<dbReference type="InterPro" id="IPR041102">
    <property type="entry name" value="UvrA_inter"/>
</dbReference>
<dbReference type="InterPro" id="IPR003439">
    <property type="entry name" value="ABC_transporter-like_ATP-bd"/>
</dbReference>
<keyword evidence="10" id="KW-0067">ATP-binding</keyword>
<organism evidence="18 19">
    <name type="scientific">Mariniflexile gromovii</name>
    <dbReference type="NCBI Taxonomy" id="362523"/>
    <lineage>
        <taxon>Bacteria</taxon>
        <taxon>Pseudomonadati</taxon>
        <taxon>Bacteroidota</taxon>
        <taxon>Flavobacteriia</taxon>
        <taxon>Flavobacteriales</taxon>
        <taxon>Flavobacteriaceae</taxon>
        <taxon>Mariniflexile</taxon>
    </lineage>
</organism>
<dbReference type="GO" id="GO:0016787">
    <property type="term" value="F:hydrolase activity"/>
    <property type="evidence" value="ECO:0007669"/>
    <property type="project" value="UniProtKB-KW"/>
</dbReference>
<name>A0ABS4BR36_9FLAO</name>
<dbReference type="RefSeq" id="WP_209651973.1">
    <property type="nucleotide sequence ID" value="NZ_JAGJCB010000001.1"/>
</dbReference>
<accession>A0ABS4BR36</accession>
<evidence type="ECO:0000256" key="6">
    <source>
        <dbReference type="ARBA" id="ARBA00022763"/>
    </source>
</evidence>
<comment type="subcellular location">
    <subcellularLocation>
        <location evidence="1">Cytoplasm</location>
    </subcellularLocation>
</comment>
<gene>
    <name evidence="18" type="primary">uvrA</name>
    <name evidence="18" type="ORF">J8H85_01560</name>
</gene>
<dbReference type="InterPro" id="IPR027417">
    <property type="entry name" value="P-loop_NTPase"/>
</dbReference>